<dbReference type="RefSeq" id="WP_086542305.1">
    <property type="nucleotide sequence ID" value="NZ_MSSW01000045.1"/>
</dbReference>
<gene>
    <name evidence="2" type="ORF">C8N25_11068</name>
</gene>
<keyword evidence="1" id="KW-1133">Transmembrane helix</keyword>
<reference evidence="2 3" key="1">
    <citation type="submission" date="2018-08" db="EMBL/GenBank/DDBJ databases">
        <title>Genomic Encyclopedia of Archaeal and Bacterial Type Strains, Phase II (KMG-II): from individual species to whole genera.</title>
        <authorList>
            <person name="Goeker M."/>
        </authorList>
    </citation>
    <scope>NUCLEOTIDE SEQUENCE [LARGE SCALE GENOMIC DNA]</scope>
    <source>
        <strain evidence="2 3">DSM 15986</strain>
    </source>
</reference>
<feature type="transmembrane region" description="Helical" evidence="1">
    <location>
        <begin position="50"/>
        <end position="66"/>
    </location>
</feature>
<accession>A0A3E0DWQ0</accession>
<feature type="transmembrane region" description="Helical" evidence="1">
    <location>
        <begin position="112"/>
        <end position="130"/>
    </location>
</feature>
<keyword evidence="1" id="KW-0812">Transmembrane</keyword>
<feature type="transmembrane region" description="Helical" evidence="1">
    <location>
        <begin position="12"/>
        <end position="30"/>
    </location>
</feature>
<sequence length="196" mass="21839">MNEKEFFRIRLYFAGFASISIGALLMWNHFHGGVPSHHVLADETLPLISNWWGILVIPLLTLLLTYRIQKRIYRPNDQKTSILLKQVIFGFLVALSFGILLAFFFAAGNQDMPGYMILGLLPLAFFFPIYRAECLLGFVFGMTYTFGAVLPMGIGSLLVLIGAGIYLLLRPAIIYVGSKLIRSGSSVKNQSGGMRI</sequence>
<dbReference type="OrthoDB" id="9815205at2"/>
<feature type="transmembrane region" description="Helical" evidence="1">
    <location>
        <begin position="142"/>
        <end position="169"/>
    </location>
</feature>
<keyword evidence="1" id="KW-0472">Membrane</keyword>
<comment type="caution">
    <text evidence="2">The sequence shown here is derived from an EMBL/GenBank/DDBJ whole genome shotgun (WGS) entry which is preliminary data.</text>
</comment>
<proteinExistence type="predicted"/>
<protein>
    <submittedName>
        <fullName evidence="2">Uncharacterized protein</fullName>
    </submittedName>
</protein>
<keyword evidence="3" id="KW-1185">Reference proteome</keyword>
<evidence type="ECO:0000256" key="1">
    <source>
        <dbReference type="SAM" id="Phobius"/>
    </source>
</evidence>
<dbReference type="AlphaFoldDB" id="A0A3E0DWQ0"/>
<dbReference type="Proteomes" id="UP000256405">
    <property type="component" value="Unassembled WGS sequence"/>
</dbReference>
<feature type="transmembrane region" description="Helical" evidence="1">
    <location>
        <begin position="87"/>
        <end position="106"/>
    </location>
</feature>
<dbReference type="EMBL" id="QUNF01000010">
    <property type="protein sequence ID" value="REG88290.1"/>
    <property type="molecule type" value="Genomic_DNA"/>
</dbReference>
<evidence type="ECO:0000313" key="3">
    <source>
        <dbReference type="Proteomes" id="UP000256405"/>
    </source>
</evidence>
<name>A0A3E0DWQ0_9BACT</name>
<evidence type="ECO:0000313" key="2">
    <source>
        <dbReference type="EMBL" id="REG88290.1"/>
    </source>
</evidence>
<organism evidence="2 3">
    <name type="scientific">Algoriphagus antarcticus</name>
    <dbReference type="NCBI Taxonomy" id="238540"/>
    <lineage>
        <taxon>Bacteria</taxon>
        <taxon>Pseudomonadati</taxon>
        <taxon>Bacteroidota</taxon>
        <taxon>Cytophagia</taxon>
        <taxon>Cytophagales</taxon>
        <taxon>Cyclobacteriaceae</taxon>
        <taxon>Algoriphagus</taxon>
    </lineage>
</organism>